<dbReference type="InterPro" id="IPR022123">
    <property type="entry name" value="DUF3658"/>
</dbReference>
<feature type="domain" description="DUF1835" evidence="2">
    <location>
        <begin position="2"/>
        <end position="123"/>
    </location>
</feature>
<feature type="region of interest" description="Disordered" evidence="1">
    <location>
        <begin position="265"/>
        <end position="302"/>
    </location>
</feature>
<dbReference type="EMBL" id="SODV01000002">
    <property type="protein sequence ID" value="TDW97304.1"/>
    <property type="molecule type" value="Genomic_DNA"/>
</dbReference>
<dbReference type="AlphaFoldDB" id="A0A4R8DJ05"/>
<sequence>MIHIVFQTSDVHVLQQAMALDPDLQGDVLQIHDDLAVGPLSSLDTPDGWQTRRDWWKTVVEFTPYTEASGMSDDQMTLHKLRQVLDADPTVEVWVWMAQNAHDVCGYYWLVNRLKDYQGRVQVLYLNNLPFLTEKGTIFYPVYLFEIQPSEFRKAKRLARPITPSEFEIDPDEWARLCQEDAGVRLLEGGKKIAGRAYDHFDKDLLSNITTQWQKVSRVLGNTLHRMKVKTGDAFLLWRLRTLVASGALQMTGDLSKGWTAAEVKLPGGPAAEGEGAEGAPAAAGTASAAGPSSGAAAPPTK</sequence>
<dbReference type="RefSeq" id="WP_133999305.1">
    <property type="nucleotide sequence ID" value="NZ_SODV01000002.1"/>
</dbReference>
<feature type="domain" description="DUF3658" evidence="3">
    <location>
        <begin position="158"/>
        <end position="255"/>
    </location>
</feature>
<comment type="caution">
    <text evidence="4">The sequence shown here is derived from an EMBL/GenBank/DDBJ whole genome shotgun (WGS) entry which is preliminary data.</text>
</comment>
<keyword evidence="5" id="KW-1185">Reference proteome</keyword>
<dbReference type="Proteomes" id="UP000294498">
    <property type="component" value="Unassembled WGS sequence"/>
</dbReference>
<dbReference type="Pfam" id="PF12395">
    <property type="entry name" value="DUF3658"/>
    <property type="match status" value="1"/>
</dbReference>
<name>A0A4R8DJ05_9BACT</name>
<evidence type="ECO:0000313" key="4">
    <source>
        <dbReference type="EMBL" id="TDW97304.1"/>
    </source>
</evidence>
<gene>
    <name evidence="4" type="ORF">EDB95_5151</name>
</gene>
<evidence type="ECO:0000256" key="1">
    <source>
        <dbReference type="SAM" id="MobiDB-lite"/>
    </source>
</evidence>
<accession>A0A4R8DJ05</accession>
<evidence type="ECO:0000259" key="3">
    <source>
        <dbReference type="Pfam" id="PF12395"/>
    </source>
</evidence>
<protein>
    <submittedName>
        <fullName evidence="4">Uncharacterized protein DUF3658</fullName>
    </submittedName>
</protein>
<dbReference type="Pfam" id="PF08874">
    <property type="entry name" value="DUF1835"/>
    <property type="match status" value="1"/>
</dbReference>
<dbReference type="InterPro" id="IPR014973">
    <property type="entry name" value="DUF1835"/>
</dbReference>
<dbReference type="OrthoDB" id="648566at2"/>
<proteinExistence type="predicted"/>
<evidence type="ECO:0000259" key="2">
    <source>
        <dbReference type="Pfam" id="PF08874"/>
    </source>
</evidence>
<reference evidence="4 5" key="1">
    <citation type="submission" date="2019-03" db="EMBL/GenBank/DDBJ databases">
        <title>Genomic Encyclopedia of Type Strains, Phase IV (KMG-IV): sequencing the most valuable type-strain genomes for metagenomic binning, comparative biology and taxonomic classification.</title>
        <authorList>
            <person name="Goeker M."/>
        </authorList>
    </citation>
    <scope>NUCLEOTIDE SEQUENCE [LARGE SCALE GENOMIC DNA]</scope>
    <source>
        <strain evidence="4 5">DSM 100059</strain>
    </source>
</reference>
<feature type="compositionally biased region" description="Low complexity" evidence="1">
    <location>
        <begin position="267"/>
        <end position="302"/>
    </location>
</feature>
<organism evidence="4 5">
    <name type="scientific">Dinghuibacter silviterrae</name>
    <dbReference type="NCBI Taxonomy" id="1539049"/>
    <lineage>
        <taxon>Bacteria</taxon>
        <taxon>Pseudomonadati</taxon>
        <taxon>Bacteroidota</taxon>
        <taxon>Chitinophagia</taxon>
        <taxon>Chitinophagales</taxon>
        <taxon>Chitinophagaceae</taxon>
        <taxon>Dinghuibacter</taxon>
    </lineage>
</organism>
<evidence type="ECO:0000313" key="5">
    <source>
        <dbReference type="Proteomes" id="UP000294498"/>
    </source>
</evidence>